<dbReference type="VEuPathDB" id="TrichDB:TVAG_197680"/>
<gene>
    <name evidence="2" type="ORF">TVAG_197680</name>
</gene>
<dbReference type="InParanoid" id="A2EJI5"/>
<dbReference type="OrthoDB" id="292964at2759"/>
<dbReference type="Pfam" id="PF00443">
    <property type="entry name" value="UCH"/>
    <property type="match status" value="1"/>
</dbReference>
<dbReference type="STRING" id="5722.A2EJI5"/>
<dbReference type="KEGG" id="tva:4765038"/>
<proteinExistence type="predicted"/>
<protein>
    <submittedName>
        <fullName evidence="2">Clan CA, family C19, ubiquitin hydrolase-like cysteine peptidase</fullName>
    </submittedName>
</protein>
<dbReference type="RefSeq" id="XP_001319378.1">
    <property type="nucleotide sequence ID" value="XM_001319343.1"/>
</dbReference>
<dbReference type="Gene3D" id="3.90.70.10">
    <property type="entry name" value="Cysteine proteinases"/>
    <property type="match status" value="1"/>
</dbReference>
<dbReference type="PROSITE" id="PS00973">
    <property type="entry name" value="USP_2"/>
    <property type="match status" value="1"/>
</dbReference>
<dbReference type="VEuPathDB" id="TrichDB:TVAGG3_0617750"/>
<sequence length="2203" mass="255423">MNSPFDDFATWLAVSSSMISTPKEFVKYAPDLIKFISSVIETGNLPDEIKEYTDNFLSQIQTEFLPKILKLGAIPKEYISYYVNFLESVLRLGNYGIKSNKTKLIYIIEYILANLETGLAPSNSDSKLEVNLPKYSAEIGIYQNAIELVKNGIDTIDNLYYITNICIRISTFVKDYDFWVLANVTTDALTKIVTTIKIREVKTQMVSRMFQSLKANGISQQTIDPDFIQKWLNLLTFMMKPEIFEKRLFGFQTIKDLMETQKTAEITKTLFAKDPSVLDGSVLHEEFCSYIGYLLNQLCSAHLVEFSLISKLFSRYSTLHISELPKFYSIFSTIAKMIDQSMLSDFVDLIISPQTKESPWYTMIEGVGTTLGGRNDAKAEFMKLRDYLNTLKDDGDKEALSTLSQIIQFHLSEEEFKELMEKMTNSKITIETIELLKNITANYPLGSQELAENLANTGLDFVTKDKIPEFNVVYDFLFNVCFMNQVPLNKGQIEKIWPSAVSSDAGISTCVLAFLNNMRDICLIEPDVLSEVIISSNLELNSGSLQFIVMFIKGINDISVDQMPQVVNETITLRGKIIEYPLQYEDVLWEYCSRRSSIHKEICRNLCYFYASNDVSVSDRKIISLFLNKWVEKTEKTVHKDQMIELLTTFIEIFEYPLDLDSYDVKRHHPNNEKVSIHITSPILSPIPNIQVPIGTSISGLHIKISKLTGVEQKKFNLTHTYEPINASFKIMKEMTIMAVTNTITPENHPLPPIREVIPSQMIPEDAKTMNLLTELIKNNVTNVKQIFDNIPTLKTTLEKLKILPFVKKFEYKEFLDISKPNFFLYNLDGLSNNMNEDLKQALVRTGGFNYLIQQIPNCNFEIIDQITNFISKNLDSKDEFAQIVFDFAMPALPKFFTSPDHFTTISQFILRFLNGSQKVKCSNPSKYFDYLLSNNQENIRIMYKRILTNVEFDMSEFLPLYEKGGTSQFFEVFSSHINKEDENLSLFIVNSLKRDISENVLLLTKELISRKLLSNEHKKEIIDLLIDQFVTFDRKQSYSKEINSLAMKIISLEPNEKLLNKLKDLHDKKIEWDDKKYDGDLNLTKSDYVGLINLGATCFLDSTLQQFFMIPELREKIISYKGDDEFMKELSNLYAKLFIAKTNCITTEHLVNKWIGWDGEKMNPHTQQDAYEFVLSLLDKLENGLGKDFIQNMFQQTTSNSFDGLSEQYHSESYGKNYTLSLAVKDCSSFDDSLEKFNAVDYFTNDNQYKPSGFDHKIDAVKSQKVTDLPPHLIIQLSRFDYNYTTWERLKINSVLEIPLQIDLKKVTKNIKVTKFNLRGVICHMGSAFSGHYISYIKERKVNGKWYCFNDSSVSLIGEKDVLKNSSGQETGKSGYLLFYDREDLKETENEDKTKILDQISDETKKAVERENLILQQTQLLCTQSYNELMINLSENKDYIPVVLRYFFDTIPFTTFMSSVEKIGKNILEKIDKNVDISIVKSAMKNIILSPSEKLRDYVSKIILKTSGIDVTFWSSLLPELLQKYYYIQHYFIVFDGLTTKSDTEVLEKGFGFLEKDIPEYKKQKPDLKETFFNSQIEISYLFNALSKFTIPYELKEDLLEFIFGTKSDPQHIVNFLLAFEKRDEVFTKFENFIEKHSVFVKNFELLATSIMLIYKENGFDIMSKVKCKIEENIVSDKDFTTIHAILSLSQRELYLENMDKWLLKYLVNDVDTRTACMQLISFICPLDSFNSCTTLTYNKKSYTMKKYDNYLQNAQKVTDYMTSHLTDFISLVRESYDKGNTQYIGQDYLRCLQFLSKECKIDYSLVYKSFFELSEFMFDYDVHIKEFIVLLQKSDIEIPDELLLKMIPLKSLENNALYIKMINLFSLILPKIHDDKISEDFAKDFIRFYAFPVGPFIKVHYDVIVTFVDRLCKLHKSALKAFVSELNLGELYVKNYGAVIHFLQMIDEKREILSLLPLSISKVQYFSQDKLLEIAFETNDFSKELSENSQYLVAALATKQTLSKESRNRVWNFMIENKFNVADFIKNYAANVMKEDFYEFGLFLLTDINEVSKYSYVFSSSIKSAKLVLNLIDVKSKTVKEWREFIVNVLKVDIENDVETMSKIMKIVPFICESEDDLRNVLSPFHEKLNEKCQFVSDIIEYEGKPRDNDLSDLISYLTIVERHNMYSGPIIQNVGYLMNLVHDRQEYTEIYKLCRKIILV</sequence>
<dbReference type="InterPro" id="IPR038765">
    <property type="entry name" value="Papain-like_cys_pep_sf"/>
</dbReference>
<feature type="domain" description="USP" evidence="1">
    <location>
        <begin position="1090"/>
        <end position="1384"/>
    </location>
</feature>
<dbReference type="eggNOG" id="KOG1863">
    <property type="taxonomic scope" value="Eukaryota"/>
</dbReference>
<evidence type="ECO:0000313" key="3">
    <source>
        <dbReference type="Proteomes" id="UP000001542"/>
    </source>
</evidence>
<dbReference type="InterPro" id="IPR018200">
    <property type="entry name" value="USP_CS"/>
</dbReference>
<accession>A2EJI5</accession>
<reference evidence="2" key="1">
    <citation type="submission" date="2006-10" db="EMBL/GenBank/DDBJ databases">
        <authorList>
            <person name="Amadeo P."/>
            <person name="Zhao Q."/>
            <person name="Wortman J."/>
            <person name="Fraser-Liggett C."/>
            <person name="Carlton J."/>
        </authorList>
    </citation>
    <scope>NUCLEOTIDE SEQUENCE</scope>
    <source>
        <strain evidence="2">G3</strain>
    </source>
</reference>
<dbReference type="SUPFAM" id="SSF54001">
    <property type="entry name" value="Cysteine proteinases"/>
    <property type="match status" value="1"/>
</dbReference>
<dbReference type="InterPro" id="IPR028889">
    <property type="entry name" value="USP"/>
</dbReference>
<dbReference type="SMR" id="A2EJI5"/>
<keyword evidence="2" id="KW-0378">Hydrolase</keyword>
<dbReference type="PROSITE" id="PS50235">
    <property type="entry name" value="USP_3"/>
    <property type="match status" value="1"/>
</dbReference>
<dbReference type="PANTHER" id="PTHR24006:SF827">
    <property type="entry name" value="UBIQUITIN CARBOXYL-TERMINAL HYDROLASE 34"/>
    <property type="match status" value="1"/>
</dbReference>
<dbReference type="EMBL" id="DS113406">
    <property type="protein sequence ID" value="EAY07155.1"/>
    <property type="molecule type" value="Genomic_DNA"/>
</dbReference>
<reference evidence="2" key="2">
    <citation type="journal article" date="2007" name="Science">
        <title>Draft genome sequence of the sexually transmitted pathogen Trichomonas vaginalis.</title>
        <authorList>
            <person name="Carlton J.M."/>
            <person name="Hirt R.P."/>
            <person name="Silva J.C."/>
            <person name="Delcher A.L."/>
            <person name="Schatz M."/>
            <person name="Zhao Q."/>
            <person name="Wortman J.R."/>
            <person name="Bidwell S.L."/>
            <person name="Alsmark U.C.M."/>
            <person name="Besteiro S."/>
            <person name="Sicheritz-Ponten T."/>
            <person name="Noel C.J."/>
            <person name="Dacks J.B."/>
            <person name="Foster P.G."/>
            <person name="Simillion C."/>
            <person name="Van de Peer Y."/>
            <person name="Miranda-Saavedra D."/>
            <person name="Barton G.J."/>
            <person name="Westrop G.D."/>
            <person name="Mueller S."/>
            <person name="Dessi D."/>
            <person name="Fiori P.L."/>
            <person name="Ren Q."/>
            <person name="Paulsen I."/>
            <person name="Zhang H."/>
            <person name="Bastida-Corcuera F.D."/>
            <person name="Simoes-Barbosa A."/>
            <person name="Brown M.T."/>
            <person name="Hayes R.D."/>
            <person name="Mukherjee M."/>
            <person name="Okumura C.Y."/>
            <person name="Schneider R."/>
            <person name="Smith A.J."/>
            <person name="Vanacova S."/>
            <person name="Villalvazo M."/>
            <person name="Haas B.J."/>
            <person name="Pertea M."/>
            <person name="Feldblyum T.V."/>
            <person name="Utterback T.R."/>
            <person name="Shu C.L."/>
            <person name="Osoegawa K."/>
            <person name="de Jong P.J."/>
            <person name="Hrdy I."/>
            <person name="Horvathova L."/>
            <person name="Zubacova Z."/>
            <person name="Dolezal P."/>
            <person name="Malik S.B."/>
            <person name="Logsdon J.M. Jr."/>
            <person name="Henze K."/>
            <person name="Gupta A."/>
            <person name="Wang C.C."/>
            <person name="Dunne R.L."/>
            <person name="Upcroft J.A."/>
            <person name="Upcroft P."/>
            <person name="White O."/>
            <person name="Salzberg S.L."/>
            <person name="Tang P."/>
            <person name="Chiu C.-H."/>
            <person name="Lee Y.-S."/>
            <person name="Embley T.M."/>
            <person name="Coombs G.H."/>
            <person name="Mottram J.C."/>
            <person name="Tachezy J."/>
            <person name="Fraser-Liggett C.M."/>
            <person name="Johnson P.J."/>
        </authorList>
    </citation>
    <scope>NUCLEOTIDE SEQUENCE [LARGE SCALE GENOMIC DNA]</scope>
    <source>
        <strain evidence="2">G3</strain>
    </source>
</reference>
<name>A2EJI5_TRIV3</name>
<dbReference type="Proteomes" id="UP000001542">
    <property type="component" value="Unassembled WGS sequence"/>
</dbReference>
<dbReference type="InterPro" id="IPR050164">
    <property type="entry name" value="Peptidase_C19"/>
</dbReference>
<evidence type="ECO:0000313" key="2">
    <source>
        <dbReference type="EMBL" id="EAY07155.1"/>
    </source>
</evidence>
<evidence type="ECO:0000259" key="1">
    <source>
        <dbReference type="PROSITE" id="PS50235"/>
    </source>
</evidence>
<dbReference type="PANTHER" id="PTHR24006">
    <property type="entry name" value="UBIQUITIN CARBOXYL-TERMINAL HYDROLASE"/>
    <property type="match status" value="1"/>
</dbReference>
<organism evidence="2 3">
    <name type="scientific">Trichomonas vaginalis (strain ATCC PRA-98 / G3)</name>
    <dbReference type="NCBI Taxonomy" id="412133"/>
    <lineage>
        <taxon>Eukaryota</taxon>
        <taxon>Metamonada</taxon>
        <taxon>Parabasalia</taxon>
        <taxon>Trichomonadida</taxon>
        <taxon>Trichomonadidae</taxon>
        <taxon>Trichomonas</taxon>
    </lineage>
</organism>
<keyword evidence="3" id="KW-1185">Reference proteome</keyword>
<dbReference type="GO" id="GO:0016579">
    <property type="term" value="P:protein deubiquitination"/>
    <property type="evidence" value="ECO:0007669"/>
    <property type="project" value="InterPro"/>
</dbReference>
<dbReference type="GO" id="GO:0004843">
    <property type="term" value="F:cysteine-type deubiquitinase activity"/>
    <property type="evidence" value="ECO:0007669"/>
    <property type="project" value="InterPro"/>
</dbReference>
<dbReference type="InterPro" id="IPR001394">
    <property type="entry name" value="Peptidase_C19_UCH"/>
</dbReference>
<dbReference type="FunFam" id="3.90.70.10:FF:000090">
    <property type="entry name" value="Clan CA, family C19, ubiquitin hydrolase-like cysteine peptidase"/>
    <property type="match status" value="1"/>
</dbReference>
<dbReference type="PROSITE" id="PS00972">
    <property type="entry name" value="USP_1"/>
    <property type="match status" value="1"/>
</dbReference>